<dbReference type="Proteomes" id="UP000254875">
    <property type="component" value="Unassembled WGS sequence"/>
</dbReference>
<reference evidence="3" key="1">
    <citation type="submission" date="2018-05" db="EMBL/GenBank/DDBJ databases">
        <authorList>
            <person name="Feng T."/>
        </authorList>
    </citation>
    <scope>NUCLEOTIDE SEQUENCE [LARGE SCALE GENOMIC DNA]</scope>
    <source>
        <strain evidence="3">S27</strain>
    </source>
</reference>
<dbReference type="Pfam" id="PF00903">
    <property type="entry name" value="Glyoxalase"/>
    <property type="match status" value="1"/>
</dbReference>
<accession>A0A370N2F2</accession>
<dbReference type="SUPFAM" id="SSF54593">
    <property type="entry name" value="Glyoxalase/Bleomycin resistance protein/Dihydroxybiphenyl dioxygenase"/>
    <property type="match status" value="1"/>
</dbReference>
<gene>
    <name evidence="2" type="ORF">DLM46_26950</name>
</gene>
<dbReference type="PANTHER" id="PTHR36113">
    <property type="entry name" value="LYASE, PUTATIVE-RELATED-RELATED"/>
    <property type="match status" value="1"/>
</dbReference>
<proteinExistence type="predicted"/>
<dbReference type="InterPro" id="IPR004360">
    <property type="entry name" value="Glyas_Fos-R_dOase_dom"/>
</dbReference>
<dbReference type="PROSITE" id="PS51819">
    <property type="entry name" value="VOC"/>
    <property type="match status" value="1"/>
</dbReference>
<sequence length="187" mass="21451">MAALPKIQFTHCGIFCSDLEMMVDYYRKALGFVVSDKGVASTGHKLYFMTQDPEIHHQLVLFDGKPTDLPFNPVNQLSFLLDSLADLQAYYARAKRAGVQNIDQVDHGNAWSVYFKDPEGNPLELYVDSPYFTAQPCREPLDLDLPVEAIIKRTEEMCQRRPGFLTRDAWIQEMRARIAKQRTAFDE</sequence>
<evidence type="ECO:0000313" key="3">
    <source>
        <dbReference type="Proteomes" id="UP000254875"/>
    </source>
</evidence>
<name>A0A370N2F2_9BURK</name>
<keyword evidence="3" id="KW-1185">Reference proteome</keyword>
<evidence type="ECO:0000313" key="2">
    <source>
        <dbReference type="EMBL" id="RDJ99798.1"/>
    </source>
</evidence>
<protein>
    <submittedName>
        <fullName evidence="2">Ring-cleaving dioxygenase</fullName>
    </submittedName>
</protein>
<dbReference type="EMBL" id="QHKS01000020">
    <property type="protein sequence ID" value="RDJ99798.1"/>
    <property type="molecule type" value="Genomic_DNA"/>
</dbReference>
<dbReference type="InterPro" id="IPR051332">
    <property type="entry name" value="Fosfomycin_Res_Enzymes"/>
</dbReference>
<dbReference type="InterPro" id="IPR037523">
    <property type="entry name" value="VOC_core"/>
</dbReference>
<keyword evidence="2" id="KW-0223">Dioxygenase</keyword>
<dbReference type="RefSeq" id="WP_115105476.1">
    <property type="nucleotide sequence ID" value="NZ_QHKS01000020.1"/>
</dbReference>
<comment type="caution">
    <text evidence="2">The sequence shown here is derived from an EMBL/GenBank/DDBJ whole genome shotgun (WGS) entry which is preliminary data.</text>
</comment>
<keyword evidence="2" id="KW-0560">Oxidoreductase</keyword>
<evidence type="ECO:0000259" key="1">
    <source>
        <dbReference type="PROSITE" id="PS51819"/>
    </source>
</evidence>
<dbReference type="PANTHER" id="PTHR36113:SF3">
    <property type="entry name" value="SLL5075 PROTEIN"/>
    <property type="match status" value="1"/>
</dbReference>
<dbReference type="OrthoDB" id="9795618at2"/>
<dbReference type="Gene3D" id="3.10.180.10">
    <property type="entry name" value="2,3-Dihydroxybiphenyl 1,2-Dioxygenase, domain 1"/>
    <property type="match status" value="1"/>
</dbReference>
<organism evidence="2 3">
    <name type="scientific">Paraburkholderia lacunae</name>
    <dbReference type="NCBI Taxonomy" id="2211104"/>
    <lineage>
        <taxon>Bacteria</taxon>
        <taxon>Pseudomonadati</taxon>
        <taxon>Pseudomonadota</taxon>
        <taxon>Betaproteobacteria</taxon>
        <taxon>Burkholderiales</taxon>
        <taxon>Burkholderiaceae</taxon>
        <taxon>Paraburkholderia</taxon>
    </lineage>
</organism>
<dbReference type="GO" id="GO:0051213">
    <property type="term" value="F:dioxygenase activity"/>
    <property type="evidence" value="ECO:0007669"/>
    <property type="project" value="UniProtKB-KW"/>
</dbReference>
<dbReference type="AlphaFoldDB" id="A0A370N2F2"/>
<dbReference type="InterPro" id="IPR029068">
    <property type="entry name" value="Glyas_Bleomycin-R_OHBP_Dase"/>
</dbReference>
<feature type="domain" description="VOC" evidence="1">
    <location>
        <begin position="8"/>
        <end position="128"/>
    </location>
</feature>